<dbReference type="Proteomes" id="UP000326924">
    <property type="component" value="Unassembled WGS sequence"/>
</dbReference>
<dbReference type="InterPro" id="IPR002889">
    <property type="entry name" value="WSC_carb-bd"/>
</dbReference>
<evidence type="ECO:0000259" key="2">
    <source>
        <dbReference type="PROSITE" id="PS51212"/>
    </source>
</evidence>
<dbReference type="SMART" id="SM00321">
    <property type="entry name" value="WSC"/>
    <property type="match status" value="2"/>
</dbReference>
<dbReference type="PANTHER" id="PTHR45964:SF5">
    <property type="entry name" value="WSCD FAMILY MEMBER CG9164"/>
    <property type="match status" value="1"/>
</dbReference>
<evidence type="ECO:0000313" key="4">
    <source>
        <dbReference type="Proteomes" id="UP000326924"/>
    </source>
</evidence>
<dbReference type="AlphaFoldDB" id="A0A5J5EJL5"/>
<comment type="caution">
    <text evidence="3">The sequence shown here is derived from an EMBL/GenBank/DDBJ whole genome shotgun (WGS) entry which is preliminary data.</text>
</comment>
<protein>
    <submittedName>
        <fullName evidence="3">WSC domain-containing protein</fullName>
    </submittedName>
</protein>
<proteinExistence type="predicted"/>
<dbReference type="PROSITE" id="PS51212">
    <property type="entry name" value="WSC"/>
    <property type="match status" value="2"/>
</dbReference>
<dbReference type="OrthoDB" id="2019572at2759"/>
<feature type="domain" description="WSC" evidence="2">
    <location>
        <begin position="122"/>
        <end position="215"/>
    </location>
</feature>
<reference evidence="3 4" key="1">
    <citation type="submission" date="2019-09" db="EMBL/GenBank/DDBJ databases">
        <title>Draft genome of the ectomycorrhizal ascomycete Sphaerosporella brunnea.</title>
        <authorList>
            <consortium name="DOE Joint Genome Institute"/>
            <person name="Benucci G.M."/>
            <person name="Marozzi G."/>
            <person name="Antonielli L."/>
            <person name="Sanchez S."/>
            <person name="Marco P."/>
            <person name="Wang X."/>
            <person name="Falini L.B."/>
            <person name="Barry K."/>
            <person name="Haridas S."/>
            <person name="Lipzen A."/>
            <person name="Labutti K."/>
            <person name="Grigoriev I.V."/>
            <person name="Murat C."/>
            <person name="Martin F."/>
            <person name="Albertini E."/>
            <person name="Donnini D."/>
            <person name="Bonito G."/>
        </authorList>
    </citation>
    <scope>NUCLEOTIDE SEQUENCE [LARGE SCALE GENOMIC DNA]</scope>
    <source>
        <strain evidence="3 4">Sb_GMNB300</strain>
    </source>
</reference>
<keyword evidence="4" id="KW-1185">Reference proteome</keyword>
<gene>
    <name evidence="3" type="ORF">FN846DRAFT_784441</name>
</gene>
<organism evidence="3 4">
    <name type="scientific">Sphaerosporella brunnea</name>
    <dbReference type="NCBI Taxonomy" id="1250544"/>
    <lineage>
        <taxon>Eukaryota</taxon>
        <taxon>Fungi</taxon>
        <taxon>Dikarya</taxon>
        <taxon>Ascomycota</taxon>
        <taxon>Pezizomycotina</taxon>
        <taxon>Pezizomycetes</taxon>
        <taxon>Pezizales</taxon>
        <taxon>Pyronemataceae</taxon>
        <taxon>Sphaerosporella</taxon>
    </lineage>
</organism>
<evidence type="ECO:0000256" key="1">
    <source>
        <dbReference type="ARBA" id="ARBA00022737"/>
    </source>
</evidence>
<dbReference type="EMBL" id="VXIS01000239">
    <property type="protein sequence ID" value="KAA8895875.1"/>
    <property type="molecule type" value="Genomic_DNA"/>
</dbReference>
<keyword evidence="1" id="KW-0677">Repeat</keyword>
<accession>A0A5J5EJL5</accession>
<dbReference type="InParanoid" id="A0A5J5EJL5"/>
<dbReference type="InterPro" id="IPR051589">
    <property type="entry name" value="Sialate-O-sulfotransferase"/>
</dbReference>
<sequence>MAGIAKGQDPTPIPVIGVWGYAGCAQETPLGRTLNGASTSGNMTAEKCLNYCTSQDYGLAGMEYGNECFCGNSLMNGATYNNTGCNMACTGDSSQVCGGADRLTVYADSTFVPPQIVPGVGSYASQGCYTEGTNERALSGFAFSAGNMTAAVCVAGCEAKSFSLAGVEYSTECWCGNTLSNQSISVPDTECDMKCGGDKKSFCGGPNRLVLYKKIEVSRFFHRSPAWPQLTKY</sequence>
<dbReference type="PANTHER" id="PTHR45964">
    <property type="entry name" value="WSCD FAMILY MEMBER CG9164"/>
    <property type="match status" value="1"/>
</dbReference>
<dbReference type="Pfam" id="PF01822">
    <property type="entry name" value="WSC"/>
    <property type="match status" value="2"/>
</dbReference>
<evidence type="ECO:0000313" key="3">
    <source>
        <dbReference type="EMBL" id="KAA8895875.1"/>
    </source>
</evidence>
<feature type="domain" description="WSC" evidence="2">
    <location>
        <begin position="18"/>
        <end position="109"/>
    </location>
</feature>
<name>A0A5J5EJL5_9PEZI</name>